<protein>
    <submittedName>
        <fullName evidence="1">Uncharacterized protein</fullName>
    </submittedName>
</protein>
<evidence type="ECO:0000313" key="2">
    <source>
        <dbReference type="Proteomes" id="UP001221757"/>
    </source>
</evidence>
<reference evidence="1" key="1">
    <citation type="submission" date="2023-03" db="EMBL/GenBank/DDBJ databases">
        <title>Massive genome expansion in bonnet fungi (Mycena s.s.) driven by repeated elements and novel gene families across ecological guilds.</title>
        <authorList>
            <consortium name="Lawrence Berkeley National Laboratory"/>
            <person name="Harder C.B."/>
            <person name="Miyauchi S."/>
            <person name="Viragh M."/>
            <person name="Kuo A."/>
            <person name="Thoen E."/>
            <person name="Andreopoulos B."/>
            <person name="Lu D."/>
            <person name="Skrede I."/>
            <person name="Drula E."/>
            <person name="Henrissat B."/>
            <person name="Morin E."/>
            <person name="Kohler A."/>
            <person name="Barry K."/>
            <person name="LaButti K."/>
            <person name="Morin E."/>
            <person name="Salamov A."/>
            <person name="Lipzen A."/>
            <person name="Mereny Z."/>
            <person name="Hegedus B."/>
            <person name="Baldrian P."/>
            <person name="Stursova M."/>
            <person name="Weitz H."/>
            <person name="Taylor A."/>
            <person name="Grigoriev I.V."/>
            <person name="Nagy L.G."/>
            <person name="Martin F."/>
            <person name="Kauserud H."/>
        </authorList>
    </citation>
    <scope>NUCLEOTIDE SEQUENCE</scope>
    <source>
        <strain evidence="1">CBHHK067</strain>
    </source>
</reference>
<organism evidence="1 2">
    <name type="scientific">Mycena rosella</name>
    <name type="common">Pink bonnet</name>
    <name type="synonym">Agaricus rosellus</name>
    <dbReference type="NCBI Taxonomy" id="1033263"/>
    <lineage>
        <taxon>Eukaryota</taxon>
        <taxon>Fungi</taxon>
        <taxon>Dikarya</taxon>
        <taxon>Basidiomycota</taxon>
        <taxon>Agaricomycotina</taxon>
        <taxon>Agaricomycetes</taxon>
        <taxon>Agaricomycetidae</taxon>
        <taxon>Agaricales</taxon>
        <taxon>Marasmiineae</taxon>
        <taxon>Mycenaceae</taxon>
        <taxon>Mycena</taxon>
    </lineage>
</organism>
<dbReference type="Proteomes" id="UP001221757">
    <property type="component" value="Unassembled WGS sequence"/>
</dbReference>
<accession>A0AAD7DMK8</accession>
<proteinExistence type="predicted"/>
<dbReference type="EMBL" id="JARKIE010000048">
    <property type="protein sequence ID" value="KAJ7693082.1"/>
    <property type="molecule type" value="Genomic_DNA"/>
</dbReference>
<sequence>MSLGGLCVWRRRRRHREARLTRATSPFTLLPSNMPMAPVRASENSDVRSIGASAVRQQPLQHKLRAAQQKILARHRDMRLTRATSPFTLLPPNMPMAPAGAPDNSDARAIGTSAVRQQPRQNELRAPQENVLAGHREEARLTRATSPVTLLPPNMPMAPEDNSDGHSIGASTVRQQLLQNELRAAQEKIVDIEALERRTNAPQGSATGRILRMLSTRSAGAGMSELIERNGMLAARIRELEIQMNSPWALGLSDEPPPG</sequence>
<gene>
    <name evidence="1" type="ORF">B0H17DRAFT_1200146</name>
</gene>
<dbReference type="AlphaFoldDB" id="A0AAD7DMK8"/>
<comment type="caution">
    <text evidence="1">The sequence shown here is derived from an EMBL/GenBank/DDBJ whole genome shotgun (WGS) entry which is preliminary data.</text>
</comment>
<keyword evidence="2" id="KW-1185">Reference proteome</keyword>
<evidence type="ECO:0000313" key="1">
    <source>
        <dbReference type="EMBL" id="KAJ7693082.1"/>
    </source>
</evidence>
<name>A0AAD7DMK8_MYCRO</name>